<dbReference type="STRING" id="401053.AciPR4_1622"/>
<dbReference type="KEGG" id="tsa:AciPR4_1622"/>
<sequence length="313" mass="34513">MRGLLASLLLSTVGCASRVVHSDDIAFLRIGDKPLSDALYIMRSDGSDYDRVFLDRTLSTLSGLSLSGNRLLINCKEYKNKTYRSFLGLWQNIGGKWEYKELPHPSGWFGSPLLFSSGTRLLSQTIGTDRKSIALDLYDVGSGTVVHSFELTKKIGDSSSNLLWYKLLDVSGDAKEVLLIRYSREDLKANTDLQILNLSSGRLDSVTGAPSGTATALFSPVTKDILILGTKGLQLMPHKGSQPILLLDRAEMRGLSFRGNRGAWCARTNSVFLPLYDGKNKTSDIWCFDIDTRGLRRVAATDKGHYDYLGCAV</sequence>
<keyword evidence="2" id="KW-1185">Reference proteome</keyword>
<protein>
    <recommendedName>
        <fullName evidence="3">Lipoprotein</fullName>
    </recommendedName>
</protein>
<dbReference type="AlphaFoldDB" id="E8V379"/>
<dbReference type="SUPFAM" id="SSF82171">
    <property type="entry name" value="DPP6 N-terminal domain-like"/>
    <property type="match status" value="1"/>
</dbReference>
<dbReference type="HOGENOM" id="CLU_888334_0_0_0"/>
<dbReference type="PROSITE" id="PS51257">
    <property type="entry name" value="PROKAR_LIPOPROTEIN"/>
    <property type="match status" value="1"/>
</dbReference>
<organism evidence="1 2">
    <name type="scientific">Terriglobus saanensis (strain ATCC BAA-1853 / DSM 23119 / SP1PR4)</name>
    <dbReference type="NCBI Taxonomy" id="401053"/>
    <lineage>
        <taxon>Bacteria</taxon>
        <taxon>Pseudomonadati</taxon>
        <taxon>Acidobacteriota</taxon>
        <taxon>Terriglobia</taxon>
        <taxon>Terriglobales</taxon>
        <taxon>Acidobacteriaceae</taxon>
        <taxon>Terriglobus</taxon>
    </lineage>
</organism>
<evidence type="ECO:0008006" key="3">
    <source>
        <dbReference type="Google" id="ProtNLM"/>
    </source>
</evidence>
<proteinExistence type="predicted"/>
<gene>
    <name evidence="1" type="ordered locus">AciPR4_1622</name>
</gene>
<evidence type="ECO:0000313" key="1">
    <source>
        <dbReference type="EMBL" id="ADV82436.1"/>
    </source>
</evidence>
<accession>E8V379</accession>
<dbReference type="Proteomes" id="UP000006844">
    <property type="component" value="Chromosome"/>
</dbReference>
<dbReference type="EMBL" id="CP002467">
    <property type="protein sequence ID" value="ADV82436.1"/>
    <property type="molecule type" value="Genomic_DNA"/>
</dbReference>
<name>E8V379_TERSS</name>
<evidence type="ECO:0000313" key="2">
    <source>
        <dbReference type="Proteomes" id="UP000006844"/>
    </source>
</evidence>
<reference evidence="1 2" key="1">
    <citation type="journal article" date="2012" name="Stand. Genomic Sci.">
        <title>Complete genome sequence of Terriglobus saanensis type strain SP1PR4(T), an Acidobacteria from tundra soil.</title>
        <authorList>
            <person name="Rawat S.R."/>
            <person name="Mannisto M.K."/>
            <person name="Starovoytov V."/>
            <person name="Goodwin L."/>
            <person name="Nolan M."/>
            <person name="Hauser L."/>
            <person name="Land M."/>
            <person name="Davenport K.W."/>
            <person name="Woyke T."/>
            <person name="Haggblom M.M."/>
        </authorList>
    </citation>
    <scope>NUCLEOTIDE SEQUENCE</scope>
    <source>
        <strain evidence="2">ATCC BAA-1853 / DSM 23119 / SP1PR4</strain>
    </source>
</reference>